<dbReference type="AlphaFoldDB" id="M7ZN81"/>
<reference evidence="2" key="1">
    <citation type="journal article" date="2013" name="Nature">
        <title>Draft genome of the wheat A-genome progenitor Triticum urartu.</title>
        <authorList>
            <person name="Ling H.Q."/>
            <person name="Zhao S."/>
            <person name="Liu D."/>
            <person name="Wang J."/>
            <person name="Sun H."/>
            <person name="Zhang C."/>
            <person name="Fan H."/>
            <person name="Li D."/>
            <person name="Dong L."/>
            <person name="Tao Y."/>
            <person name="Gao C."/>
            <person name="Wu H."/>
            <person name="Li Y."/>
            <person name="Cui Y."/>
            <person name="Guo X."/>
            <person name="Zheng S."/>
            <person name="Wang B."/>
            <person name="Yu K."/>
            <person name="Liang Q."/>
            <person name="Yang W."/>
            <person name="Lou X."/>
            <person name="Chen J."/>
            <person name="Feng M."/>
            <person name="Jian J."/>
            <person name="Zhang X."/>
            <person name="Luo G."/>
            <person name="Jiang Y."/>
            <person name="Liu J."/>
            <person name="Wang Z."/>
            <person name="Sha Y."/>
            <person name="Zhang B."/>
            <person name="Wu H."/>
            <person name="Tang D."/>
            <person name="Shen Q."/>
            <person name="Xue P."/>
            <person name="Zou S."/>
            <person name="Wang X."/>
            <person name="Liu X."/>
            <person name="Wang F."/>
            <person name="Yang Y."/>
            <person name="An X."/>
            <person name="Dong Z."/>
            <person name="Zhang K."/>
            <person name="Zhang X."/>
            <person name="Luo M.C."/>
            <person name="Dvorak J."/>
            <person name="Tong Y."/>
            <person name="Wang J."/>
            <person name="Yang H."/>
            <person name="Li Z."/>
            <person name="Wang D."/>
            <person name="Zhang A."/>
            <person name="Wang J."/>
        </authorList>
    </citation>
    <scope>NUCLEOTIDE SEQUENCE</scope>
</reference>
<feature type="compositionally biased region" description="Basic and acidic residues" evidence="1">
    <location>
        <begin position="1"/>
        <end position="17"/>
    </location>
</feature>
<protein>
    <submittedName>
        <fullName evidence="2">Uncharacterized protein</fullName>
    </submittedName>
</protein>
<evidence type="ECO:0000256" key="1">
    <source>
        <dbReference type="SAM" id="MobiDB-lite"/>
    </source>
</evidence>
<name>M7ZN81_TRIUA</name>
<accession>M7ZN81</accession>
<evidence type="ECO:0000313" key="2">
    <source>
        <dbReference type="EMBL" id="EMS61091.1"/>
    </source>
</evidence>
<feature type="region of interest" description="Disordered" evidence="1">
    <location>
        <begin position="1"/>
        <end position="49"/>
    </location>
</feature>
<gene>
    <name evidence="2" type="ORF">TRIUR3_15832</name>
</gene>
<proteinExistence type="predicted"/>
<dbReference type="EMBL" id="KD100992">
    <property type="protein sequence ID" value="EMS61091.1"/>
    <property type="molecule type" value="Genomic_DNA"/>
</dbReference>
<sequence>MAHRTGKERESSKEGGRMAKSLASTRKLGGSAERSGMRNAHHSSWQWAI</sequence>
<organism evidence="2">
    <name type="scientific">Triticum urartu</name>
    <name type="common">Red wild einkorn</name>
    <name type="synonym">Crithodium urartu</name>
    <dbReference type="NCBI Taxonomy" id="4572"/>
    <lineage>
        <taxon>Eukaryota</taxon>
        <taxon>Viridiplantae</taxon>
        <taxon>Streptophyta</taxon>
        <taxon>Embryophyta</taxon>
        <taxon>Tracheophyta</taxon>
        <taxon>Spermatophyta</taxon>
        <taxon>Magnoliopsida</taxon>
        <taxon>Liliopsida</taxon>
        <taxon>Poales</taxon>
        <taxon>Poaceae</taxon>
        <taxon>BOP clade</taxon>
        <taxon>Pooideae</taxon>
        <taxon>Triticodae</taxon>
        <taxon>Triticeae</taxon>
        <taxon>Triticinae</taxon>
        <taxon>Triticum</taxon>
    </lineage>
</organism>